<evidence type="ECO:0000256" key="1">
    <source>
        <dbReference type="ARBA" id="ARBA00004956"/>
    </source>
</evidence>
<comment type="subcellular location">
    <subcellularLocation>
        <location evidence="10">Cytoplasm</location>
    </subcellularLocation>
</comment>
<dbReference type="EC" id="2.1.3.15" evidence="10"/>
<name>A0A6S6SRX0_9BACT</name>
<dbReference type="EMBL" id="CACVAQ010000197">
    <property type="protein sequence ID" value="CAA6813239.1"/>
    <property type="molecule type" value="Genomic_DNA"/>
</dbReference>
<evidence type="ECO:0000259" key="12">
    <source>
        <dbReference type="PROSITE" id="PS50989"/>
    </source>
</evidence>
<keyword evidence="8 10" id="KW-0275">Fatty acid biosynthesis</keyword>
<dbReference type="GO" id="GO:2001295">
    <property type="term" value="P:malonyl-CoA biosynthetic process"/>
    <property type="evidence" value="ECO:0007669"/>
    <property type="project" value="UniProtKB-UniRule"/>
</dbReference>
<comment type="subunit">
    <text evidence="10">Acetyl-CoA carboxylase is a heterohexamer composed of biotin carboxyl carrier protein (AccB), biotin carboxylase (AccC) and two subunits each of ACCase subunit alpha (AccA) and ACCase subunit beta (AccD).</text>
</comment>
<dbReference type="PANTHER" id="PTHR42853">
    <property type="entry name" value="ACETYL-COENZYME A CARBOXYLASE CARBOXYL TRANSFERASE SUBUNIT ALPHA"/>
    <property type="match status" value="1"/>
</dbReference>
<dbReference type="GO" id="GO:0016743">
    <property type="term" value="F:carboxyl- or carbamoyltransferase activity"/>
    <property type="evidence" value="ECO:0007669"/>
    <property type="project" value="UniProtKB-UniRule"/>
</dbReference>
<dbReference type="PRINTS" id="PR01069">
    <property type="entry name" value="ACCCTRFRASEA"/>
</dbReference>
<comment type="catalytic activity">
    <reaction evidence="9 10">
        <text>N(6)-carboxybiotinyl-L-lysyl-[protein] + acetyl-CoA = N(6)-biotinyl-L-lysyl-[protein] + malonyl-CoA</text>
        <dbReference type="Rhea" id="RHEA:54728"/>
        <dbReference type="Rhea" id="RHEA-COMP:10505"/>
        <dbReference type="Rhea" id="RHEA-COMP:10506"/>
        <dbReference type="ChEBI" id="CHEBI:57288"/>
        <dbReference type="ChEBI" id="CHEBI:57384"/>
        <dbReference type="ChEBI" id="CHEBI:83144"/>
        <dbReference type="ChEBI" id="CHEBI:83145"/>
        <dbReference type="EC" id="2.1.3.15"/>
    </reaction>
</comment>
<dbReference type="NCBIfam" id="TIGR00513">
    <property type="entry name" value="accA"/>
    <property type="match status" value="1"/>
</dbReference>
<dbReference type="HAMAP" id="MF_00823">
    <property type="entry name" value="AcetylCoA_CT_alpha"/>
    <property type="match status" value="1"/>
</dbReference>
<dbReference type="GO" id="GO:0005524">
    <property type="term" value="F:ATP binding"/>
    <property type="evidence" value="ECO:0007669"/>
    <property type="project" value="UniProtKB-KW"/>
</dbReference>
<evidence type="ECO:0000256" key="10">
    <source>
        <dbReference type="HAMAP-Rule" id="MF_00823"/>
    </source>
</evidence>
<dbReference type="NCBIfam" id="NF004344">
    <property type="entry name" value="PRK05724.1"/>
    <property type="match status" value="1"/>
</dbReference>
<organism evidence="13">
    <name type="scientific">uncultured Aureispira sp</name>
    <dbReference type="NCBI Taxonomy" id="1331704"/>
    <lineage>
        <taxon>Bacteria</taxon>
        <taxon>Pseudomonadati</taxon>
        <taxon>Bacteroidota</taxon>
        <taxon>Saprospiria</taxon>
        <taxon>Saprospirales</taxon>
        <taxon>Saprospiraceae</taxon>
        <taxon>Aureispira</taxon>
        <taxon>environmental samples</taxon>
    </lineage>
</organism>
<evidence type="ECO:0000256" key="2">
    <source>
        <dbReference type="ARBA" id="ARBA00022516"/>
    </source>
</evidence>
<dbReference type="AlphaFoldDB" id="A0A6S6SRX0"/>
<keyword evidence="10" id="KW-0963">Cytoplasm</keyword>
<protein>
    <recommendedName>
        <fullName evidence="10">Acetyl-coenzyme A carboxylase carboxyl transferase subunit alpha</fullName>
        <shortName evidence="10">ACCase subunit alpha</shortName>
        <shortName evidence="10">Acetyl-CoA carboxylase carboxyltransferase subunit alpha</shortName>
        <ecNumber evidence="10">2.1.3.15</ecNumber>
    </recommendedName>
</protein>
<dbReference type="SUPFAM" id="SSF52096">
    <property type="entry name" value="ClpP/crotonase"/>
    <property type="match status" value="1"/>
</dbReference>
<keyword evidence="3 10" id="KW-0808">Transferase</keyword>
<keyword evidence="7 10" id="KW-0443">Lipid metabolism</keyword>
<comment type="function">
    <text evidence="10">Component of the acetyl coenzyme A carboxylase (ACC) complex. First, biotin carboxylase catalyzes the carboxylation of biotin on its carrier protein (BCCP) and then the CO(2) group is transferred by the carboxyltransferase to acetyl-CoA to form malonyl-CoA.</text>
</comment>
<proteinExistence type="inferred from homology"/>
<evidence type="ECO:0000256" key="4">
    <source>
        <dbReference type="ARBA" id="ARBA00022741"/>
    </source>
</evidence>
<feature type="coiled-coil region" evidence="11">
    <location>
        <begin position="23"/>
        <end position="50"/>
    </location>
</feature>
<keyword evidence="5 10" id="KW-0276">Fatty acid metabolism</keyword>
<dbReference type="InterPro" id="IPR029045">
    <property type="entry name" value="ClpP/crotonase-like_dom_sf"/>
</dbReference>
<evidence type="ECO:0000256" key="7">
    <source>
        <dbReference type="ARBA" id="ARBA00023098"/>
    </source>
</evidence>
<dbReference type="InterPro" id="IPR001095">
    <property type="entry name" value="Acetyl_CoA_COase_a_su"/>
</dbReference>
<evidence type="ECO:0000256" key="11">
    <source>
        <dbReference type="SAM" id="Coils"/>
    </source>
</evidence>
<keyword evidence="2 10" id="KW-0444">Lipid biosynthesis</keyword>
<dbReference type="UniPathway" id="UPA00655">
    <property type="reaction ID" value="UER00711"/>
</dbReference>
<dbReference type="GO" id="GO:0003989">
    <property type="term" value="F:acetyl-CoA carboxylase activity"/>
    <property type="evidence" value="ECO:0007669"/>
    <property type="project" value="InterPro"/>
</dbReference>
<dbReference type="Pfam" id="PF03255">
    <property type="entry name" value="ACCA"/>
    <property type="match status" value="1"/>
</dbReference>
<gene>
    <name evidence="10" type="primary">accA</name>
    <name evidence="13" type="ORF">HELGO_WM39582</name>
</gene>
<dbReference type="GO" id="GO:0009317">
    <property type="term" value="C:acetyl-CoA carboxylase complex"/>
    <property type="evidence" value="ECO:0007669"/>
    <property type="project" value="InterPro"/>
</dbReference>
<dbReference type="Gene3D" id="3.90.226.10">
    <property type="entry name" value="2-enoyl-CoA Hydratase, Chain A, domain 1"/>
    <property type="match status" value="1"/>
</dbReference>
<dbReference type="InterPro" id="IPR011763">
    <property type="entry name" value="COA_CT_C"/>
</dbReference>
<sequence>MLFLDFEKPIEELYEQLAELKKTADLNDDVEALNTAVAALEKKIISTRKNIYSNLTGWQKVQLSRHPKRPYTLFYIEEMCSRFVELHGDRCFKDDKAIVGGIGKIDKHSVMIIGQQKGTNIKMRQYRNFGMPNPEGYRKALRLMKTAERLDLPVICLIDTPGAFPGIEAEERGQAEAIARNLFEMAKLRVPIICVVIGEGASGGALGIGLGNRTFMMENTWYTVISPESCSTILWRDVSHKKEAAEQLKLTGEHALEFGIIDGIIKEPVGGAHLKPVEAAKILKRHLKKELTTLGELSKDELVQSRIEKYSEMGRVTYKK</sequence>
<evidence type="ECO:0000256" key="8">
    <source>
        <dbReference type="ARBA" id="ARBA00023160"/>
    </source>
</evidence>
<reference evidence="13" key="1">
    <citation type="submission" date="2020-01" db="EMBL/GenBank/DDBJ databases">
        <authorList>
            <person name="Meier V. D."/>
            <person name="Meier V D."/>
        </authorList>
    </citation>
    <scope>NUCLEOTIDE SEQUENCE</scope>
    <source>
        <strain evidence="13">HLG_WM_MAG_10</strain>
    </source>
</reference>
<dbReference type="GO" id="GO:0006633">
    <property type="term" value="P:fatty acid biosynthetic process"/>
    <property type="evidence" value="ECO:0007669"/>
    <property type="project" value="UniProtKB-KW"/>
</dbReference>
<comment type="similarity">
    <text evidence="10">Belongs to the AccA family.</text>
</comment>
<keyword evidence="6 10" id="KW-0067">ATP-binding</keyword>
<evidence type="ECO:0000256" key="6">
    <source>
        <dbReference type="ARBA" id="ARBA00022840"/>
    </source>
</evidence>
<comment type="pathway">
    <text evidence="1 10">Lipid metabolism; malonyl-CoA biosynthesis; malonyl-CoA from acetyl-CoA: step 1/1.</text>
</comment>
<dbReference type="PANTHER" id="PTHR42853:SF3">
    <property type="entry name" value="ACETYL-COENZYME A CARBOXYLASE CARBOXYL TRANSFERASE SUBUNIT ALPHA, CHLOROPLASTIC"/>
    <property type="match status" value="1"/>
</dbReference>
<keyword evidence="4 10" id="KW-0547">Nucleotide-binding</keyword>
<evidence type="ECO:0000256" key="9">
    <source>
        <dbReference type="ARBA" id="ARBA00049152"/>
    </source>
</evidence>
<feature type="domain" description="CoA carboxyltransferase C-terminal" evidence="12">
    <location>
        <begin position="32"/>
        <end position="293"/>
    </location>
</feature>
<keyword evidence="13" id="KW-0436">Ligase</keyword>
<keyword evidence="11" id="KW-0175">Coiled coil</keyword>
<evidence type="ECO:0000313" key="13">
    <source>
        <dbReference type="EMBL" id="CAA6813239.1"/>
    </source>
</evidence>
<accession>A0A6S6SRX0</accession>
<dbReference type="NCBIfam" id="NF041504">
    <property type="entry name" value="AccA_sub"/>
    <property type="match status" value="1"/>
</dbReference>
<evidence type="ECO:0000256" key="5">
    <source>
        <dbReference type="ARBA" id="ARBA00022832"/>
    </source>
</evidence>
<dbReference type="PROSITE" id="PS50989">
    <property type="entry name" value="COA_CT_CTER"/>
    <property type="match status" value="1"/>
</dbReference>
<evidence type="ECO:0000256" key="3">
    <source>
        <dbReference type="ARBA" id="ARBA00022679"/>
    </source>
</evidence>